<dbReference type="EMBL" id="RKMK01000015">
    <property type="protein sequence ID" value="RXG95741.1"/>
    <property type="molecule type" value="Genomic_DNA"/>
</dbReference>
<organism evidence="1 2">
    <name type="scientific">Bradyrhizobium zhanjiangense</name>
    <dbReference type="NCBI Taxonomy" id="1325107"/>
    <lineage>
        <taxon>Bacteria</taxon>
        <taxon>Pseudomonadati</taxon>
        <taxon>Pseudomonadota</taxon>
        <taxon>Alphaproteobacteria</taxon>
        <taxon>Hyphomicrobiales</taxon>
        <taxon>Nitrobacteraceae</taxon>
        <taxon>Bradyrhizobium</taxon>
    </lineage>
</organism>
<sequence length="71" mass="8085">MWSRGFVVYAPARGKPPACSDDRDCRPDAIRCEASIHNMGWPIAAPEQVALVRFSRLKLHVILNHLTTQWK</sequence>
<dbReference type="AlphaFoldDB" id="A0A4V1KWB5"/>
<protein>
    <submittedName>
        <fullName evidence="1">Uncharacterized protein</fullName>
    </submittedName>
</protein>
<accession>A0A4V1KWB5</accession>
<reference evidence="1 2" key="1">
    <citation type="submission" date="2018-11" db="EMBL/GenBank/DDBJ databases">
        <title>Bradyrhizobium sp. nov., isolated from effective nodules of peanut in China.</title>
        <authorList>
            <person name="Li Y."/>
        </authorList>
    </citation>
    <scope>NUCLEOTIDE SEQUENCE [LARGE SCALE GENOMIC DNA]</scope>
    <source>
        <strain evidence="1 2">CCBAU 51770</strain>
    </source>
</reference>
<proteinExistence type="predicted"/>
<name>A0A4V1KWB5_9BRAD</name>
<evidence type="ECO:0000313" key="1">
    <source>
        <dbReference type="EMBL" id="RXG95741.1"/>
    </source>
</evidence>
<evidence type="ECO:0000313" key="2">
    <source>
        <dbReference type="Proteomes" id="UP000290174"/>
    </source>
</evidence>
<dbReference type="Proteomes" id="UP000290174">
    <property type="component" value="Unassembled WGS sequence"/>
</dbReference>
<gene>
    <name evidence="1" type="ORF">EAS61_17910</name>
</gene>
<comment type="caution">
    <text evidence="1">The sequence shown here is derived from an EMBL/GenBank/DDBJ whole genome shotgun (WGS) entry which is preliminary data.</text>
</comment>